<dbReference type="EMBL" id="VWOJ01000003">
    <property type="protein sequence ID" value="KAA5802163.1"/>
    <property type="molecule type" value="Genomic_DNA"/>
</dbReference>
<evidence type="ECO:0000256" key="1">
    <source>
        <dbReference type="ARBA" id="ARBA00006654"/>
    </source>
</evidence>
<keyword evidence="7" id="KW-1185">Reference proteome</keyword>
<dbReference type="SUPFAM" id="SSF56300">
    <property type="entry name" value="Metallo-dependent phosphatases"/>
    <property type="match status" value="1"/>
</dbReference>
<dbReference type="Pfam" id="PF02872">
    <property type="entry name" value="5_nucleotid_C"/>
    <property type="match status" value="1"/>
</dbReference>
<dbReference type="InterPro" id="IPR004843">
    <property type="entry name" value="Calcineurin-like_PHP"/>
</dbReference>
<dbReference type="AlphaFoldDB" id="A0A5M6ZBP7"/>
<dbReference type="PANTHER" id="PTHR11575:SF24">
    <property type="entry name" value="5'-NUCLEOTIDASE"/>
    <property type="match status" value="1"/>
</dbReference>
<dbReference type="InterPro" id="IPR006146">
    <property type="entry name" value="5'-Nucleotdase_CS"/>
</dbReference>
<proteinExistence type="inferred from homology"/>
<comment type="caution">
    <text evidence="6">The sequence shown here is derived from an EMBL/GenBank/DDBJ whole genome shotgun (WGS) entry which is preliminary data.</text>
</comment>
<feature type="chain" id="PRO_5024505185" evidence="3">
    <location>
        <begin position="25"/>
        <end position="619"/>
    </location>
</feature>
<dbReference type="GO" id="GO:0000166">
    <property type="term" value="F:nucleotide binding"/>
    <property type="evidence" value="ECO:0007669"/>
    <property type="project" value="UniProtKB-KW"/>
</dbReference>
<dbReference type="GO" id="GO:0009166">
    <property type="term" value="P:nucleotide catabolic process"/>
    <property type="evidence" value="ECO:0007669"/>
    <property type="project" value="InterPro"/>
</dbReference>
<name>A0A5M6ZBP7_9PROT</name>
<evidence type="ECO:0000256" key="2">
    <source>
        <dbReference type="ARBA" id="ARBA00022729"/>
    </source>
</evidence>
<evidence type="ECO:0000259" key="5">
    <source>
        <dbReference type="Pfam" id="PF02872"/>
    </source>
</evidence>
<dbReference type="Proteomes" id="UP000325122">
    <property type="component" value="Unassembled WGS sequence"/>
</dbReference>
<dbReference type="RefSeq" id="WP_150023414.1">
    <property type="nucleotide sequence ID" value="NZ_VWOJ01000003.1"/>
</dbReference>
<dbReference type="InterPro" id="IPR008334">
    <property type="entry name" value="5'-Nucleotdase_C"/>
</dbReference>
<dbReference type="Gene3D" id="3.60.21.10">
    <property type="match status" value="1"/>
</dbReference>
<evidence type="ECO:0000313" key="6">
    <source>
        <dbReference type="EMBL" id="KAA5802163.1"/>
    </source>
</evidence>
<reference evidence="6 7" key="1">
    <citation type="submission" date="2019-09" db="EMBL/GenBank/DDBJ databases">
        <authorList>
            <person name="Kevbrin V."/>
            <person name="Grouzdev D.S."/>
        </authorList>
    </citation>
    <scope>NUCLEOTIDE SEQUENCE [LARGE SCALE GENOMIC DNA]</scope>
    <source>
        <strain evidence="6 7">G-192</strain>
    </source>
</reference>
<accession>A0A5M6ZBP7</accession>
<dbReference type="InterPro" id="IPR006179">
    <property type="entry name" value="5_nucleotidase/apyrase"/>
</dbReference>
<dbReference type="InterPro" id="IPR029052">
    <property type="entry name" value="Metallo-depent_PP-like"/>
</dbReference>
<dbReference type="CDD" id="cd07409">
    <property type="entry name" value="MPP_CD73_N"/>
    <property type="match status" value="1"/>
</dbReference>
<protein>
    <submittedName>
        <fullName evidence="6">Bifunctional metallophosphatase/5'-nucleotidase</fullName>
    </submittedName>
</protein>
<keyword evidence="2 3" id="KW-0732">Signal</keyword>
<gene>
    <name evidence="6" type="ORF">F1654_09980</name>
</gene>
<keyword evidence="3" id="KW-0378">Hydrolase</keyword>
<dbReference type="GO" id="GO:0046872">
    <property type="term" value="F:metal ion binding"/>
    <property type="evidence" value="ECO:0007669"/>
    <property type="project" value="InterPro"/>
</dbReference>
<evidence type="ECO:0000256" key="3">
    <source>
        <dbReference type="RuleBase" id="RU362119"/>
    </source>
</evidence>
<keyword evidence="3" id="KW-0547">Nucleotide-binding</keyword>
<dbReference type="PROSITE" id="PS00785">
    <property type="entry name" value="5_NUCLEOTIDASE_1"/>
    <property type="match status" value="1"/>
</dbReference>
<dbReference type="PRINTS" id="PR01607">
    <property type="entry name" value="APYRASEFAMLY"/>
</dbReference>
<feature type="signal peptide" evidence="3">
    <location>
        <begin position="1"/>
        <end position="24"/>
    </location>
</feature>
<dbReference type="PROSITE" id="PS51257">
    <property type="entry name" value="PROKAR_LIPOPROTEIN"/>
    <property type="match status" value="1"/>
</dbReference>
<dbReference type="PROSITE" id="PS00786">
    <property type="entry name" value="5_NUCLEOTIDASE_2"/>
    <property type="match status" value="1"/>
</dbReference>
<comment type="similarity">
    <text evidence="1 3">Belongs to the 5'-nucleotidase family.</text>
</comment>
<dbReference type="Gene3D" id="3.90.780.10">
    <property type="entry name" value="5'-Nucleotidase, C-terminal domain"/>
    <property type="match status" value="1"/>
</dbReference>
<organism evidence="6 7">
    <name type="scientific">Alkalicaulis satelles</name>
    <dbReference type="NCBI Taxonomy" id="2609175"/>
    <lineage>
        <taxon>Bacteria</taxon>
        <taxon>Pseudomonadati</taxon>
        <taxon>Pseudomonadota</taxon>
        <taxon>Alphaproteobacteria</taxon>
        <taxon>Maricaulales</taxon>
        <taxon>Maricaulaceae</taxon>
        <taxon>Alkalicaulis</taxon>
    </lineage>
</organism>
<evidence type="ECO:0000259" key="4">
    <source>
        <dbReference type="Pfam" id="PF00149"/>
    </source>
</evidence>
<sequence>MLLRPLLIIPVALTVLIAAMSTLAACEAGREDGPAAAPGAEPFILTLLHINDHHSHLEPHALTLDPAVLGLEGEEPLTLSHGGFPLLTPLFAERARASEAVLTLHAGDAMTGTLYYTLFEGEADAALMNRICFDAFVLGNHEFDHGDAGLVRFLDFLDDGACETAILSANTAAHDASPLIGRYQPSAVFERAGRRIGVIGLTIAEKTKISSSPDPDTQFLDETQSAQAEIDRLRSQGVTKIILLTHSQYERERAMARALSGVDVIVGGDSHTLLGDAAVLAPLGFSPDGPYPTLETNADGDPVCVVQAFEYARVMGELQVSFDDQGRVIACSGTPRIPVDASEADETLTAALAAHSVLYPVTPDADSAALLANFSEALDELRQNVIGEAGENLCMVRLPGEGRAEPLCARAETYAQGSHVSALVAEAFLQREGGADIALQNAGGVRASIAAGPVTIADIFTVLPFANTLHVLELSGAEILETLDAAVGDAVSGGGAYPYAAGLRFTADLSAEPGARVRDVEVNPRLAGDWGPIDPEARYRVVTNSFIAGGGDGYQVFARASAEGRVTDTFAEYAQSFVNYVRALSEAGEALNRPAPERMSTQRFISADGCDHAETQACE</sequence>
<dbReference type="SUPFAM" id="SSF55816">
    <property type="entry name" value="5'-nucleotidase (syn. UDP-sugar hydrolase), C-terminal domain"/>
    <property type="match status" value="1"/>
</dbReference>
<evidence type="ECO:0000313" key="7">
    <source>
        <dbReference type="Proteomes" id="UP000325122"/>
    </source>
</evidence>
<feature type="domain" description="Calcineurin-like phosphoesterase" evidence="4">
    <location>
        <begin position="46"/>
        <end position="272"/>
    </location>
</feature>
<dbReference type="Pfam" id="PF00149">
    <property type="entry name" value="Metallophos"/>
    <property type="match status" value="1"/>
</dbReference>
<dbReference type="InterPro" id="IPR036907">
    <property type="entry name" value="5'-Nucleotdase_C_sf"/>
</dbReference>
<dbReference type="GO" id="GO:0016788">
    <property type="term" value="F:hydrolase activity, acting on ester bonds"/>
    <property type="evidence" value="ECO:0007669"/>
    <property type="project" value="InterPro"/>
</dbReference>
<dbReference type="PANTHER" id="PTHR11575">
    <property type="entry name" value="5'-NUCLEOTIDASE-RELATED"/>
    <property type="match status" value="1"/>
</dbReference>
<feature type="domain" description="5'-Nucleotidase C-terminal" evidence="5">
    <location>
        <begin position="410"/>
        <end position="558"/>
    </location>
</feature>